<evidence type="ECO:0000313" key="1">
    <source>
        <dbReference type="EMBL" id="KFB73366.1"/>
    </source>
</evidence>
<comment type="caution">
    <text evidence="1">The sequence shown here is derived from an EMBL/GenBank/DDBJ whole genome shotgun (WGS) entry which is preliminary data.</text>
</comment>
<protein>
    <submittedName>
        <fullName evidence="1">Uncharacterized protein</fullName>
    </submittedName>
</protein>
<name>A0A080LXE8_9PROT</name>
<proteinExistence type="predicted"/>
<gene>
    <name evidence="1" type="ORF">AW09_001378</name>
</gene>
<reference evidence="1 2" key="1">
    <citation type="submission" date="2014-02" db="EMBL/GenBank/DDBJ databases">
        <title>Expanding our view of genomic diversity in Candidatus Accumulibacter clades.</title>
        <authorList>
            <person name="Skennerton C.T."/>
            <person name="Barr J.J."/>
            <person name="Slater F.R."/>
            <person name="Bond P.L."/>
            <person name="Tyson G.W."/>
        </authorList>
    </citation>
    <scope>NUCLEOTIDE SEQUENCE [LARGE SCALE GENOMIC DNA]</scope>
    <source>
        <strain evidence="2">BA-91</strain>
    </source>
</reference>
<dbReference type="Proteomes" id="UP000020077">
    <property type="component" value="Unassembled WGS sequence"/>
</dbReference>
<dbReference type="EMBL" id="JDVG02000232">
    <property type="protein sequence ID" value="KFB73366.1"/>
    <property type="molecule type" value="Genomic_DNA"/>
</dbReference>
<sequence>MIGFPDPHLQKLIGPGTTGVPHGNRQCRAADIFRRSADPARRRVKAEPVRPTDRPSERITRVRVTERILGKHVREGLSLHGKHRGQRNIDLRGKVPLASNHRLDRSPVPRRTIRERHAINRDAPLGRFNLQPVAGVDIEIEAVGPVLQADISWEKVEEIDAVCPVDDAILAVTPPITHRAGTVEDVIAGAAIEQVRPLTTIDRTAAVEGIITVVAINLIVSEGA</sequence>
<dbReference type="AlphaFoldDB" id="A0A080LXE8"/>
<organism evidence="1 2">
    <name type="scientific">Candidatus Accumulibacter phosphatis</name>
    <dbReference type="NCBI Taxonomy" id="327160"/>
    <lineage>
        <taxon>Bacteria</taxon>
        <taxon>Pseudomonadati</taxon>
        <taxon>Pseudomonadota</taxon>
        <taxon>Betaproteobacteria</taxon>
        <taxon>Candidatus Accumulibacter</taxon>
    </lineage>
</organism>
<accession>A0A080LXE8</accession>
<evidence type="ECO:0000313" key="2">
    <source>
        <dbReference type="Proteomes" id="UP000020077"/>
    </source>
</evidence>